<feature type="compositionally biased region" description="Low complexity" evidence="1">
    <location>
        <begin position="46"/>
        <end position="66"/>
    </location>
</feature>
<feature type="region of interest" description="Disordered" evidence="1">
    <location>
        <begin position="45"/>
        <end position="66"/>
    </location>
</feature>
<evidence type="ECO:0000256" key="1">
    <source>
        <dbReference type="SAM" id="MobiDB-lite"/>
    </source>
</evidence>
<protein>
    <submittedName>
        <fullName evidence="2">Uncharacterized protein</fullName>
    </submittedName>
</protein>
<proteinExistence type="predicted"/>
<gene>
    <name evidence="2" type="ORF">JZO69_05130</name>
</gene>
<comment type="caution">
    <text evidence="2">The sequence shown here is derived from an EMBL/GenBank/DDBJ whole genome shotgun (WGS) entry which is preliminary data.</text>
</comment>
<sequence length="66" mass="6980">MKQILGILSVIIVLGAVIFVFFGHASTKEKTNNTSESVKETSLAVSTTTSEIQTETSTTTTTTAVD</sequence>
<evidence type="ECO:0000313" key="2">
    <source>
        <dbReference type="EMBL" id="MBO0439730.1"/>
    </source>
</evidence>
<name>A0ABS3GY16_9ENTE</name>
<dbReference type="EMBL" id="JAFLWD010000009">
    <property type="protein sequence ID" value="MBO0439730.1"/>
    <property type="molecule type" value="Genomic_DNA"/>
</dbReference>
<accession>A0ABS3GY16</accession>
<reference evidence="2 3" key="1">
    <citation type="submission" date="2021-03" db="EMBL/GenBank/DDBJ databases">
        <title>Enterococcal diversity collection.</title>
        <authorList>
            <person name="Gilmore M.S."/>
            <person name="Schwartzman J."/>
            <person name="Van Tyne D."/>
            <person name="Martin M."/>
            <person name="Earl A.M."/>
            <person name="Manson A.L."/>
            <person name="Straub T."/>
            <person name="Salamzade R."/>
            <person name="Saavedra J."/>
            <person name="Lebreton F."/>
            <person name="Prichula J."/>
            <person name="Schaufler K."/>
            <person name="Gaca A."/>
            <person name="Sgardioli B."/>
            <person name="Wagenaar J."/>
            <person name="Strong T."/>
        </authorList>
    </citation>
    <scope>NUCLEOTIDE SEQUENCE [LARGE SCALE GENOMIC DNA]</scope>
    <source>
        <strain evidence="2 3">DIV0869a</strain>
    </source>
</reference>
<keyword evidence="3" id="KW-1185">Reference proteome</keyword>
<dbReference type="Proteomes" id="UP000664632">
    <property type="component" value="Unassembled WGS sequence"/>
</dbReference>
<dbReference type="RefSeq" id="WP_207111810.1">
    <property type="nucleotide sequence ID" value="NZ_JAFLWD010000009.1"/>
</dbReference>
<organism evidence="2 3">
    <name type="scientific">Candidatus Enterococcus ikei</name>
    <dbReference type="NCBI Taxonomy" id="2815326"/>
    <lineage>
        <taxon>Bacteria</taxon>
        <taxon>Bacillati</taxon>
        <taxon>Bacillota</taxon>
        <taxon>Bacilli</taxon>
        <taxon>Lactobacillales</taxon>
        <taxon>Enterococcaceae</taxon>
        <taxon>Enterococcus</taxon>
    </lineage>
</organism>
<evidence type="ECO:0000313" key="3">
    <source>
        <dbReference type="Proteomes" id="UP000664632"/>
    </source>
</evidence>